<protein>
    <recommendedName>
        <fullName evidence="19 22">D-alanine--D-alanine ligase</fullName>
        <ecNumber evidence="6 22">6.3.2.4</ecNumber>
    </recommendedName>
    <alternativeName>
        <fullName evidence="21 22">D-Ala-D-Ala ligase</fullName>
    </alternativeName>
    <alternativeName>
        <fullName evidence="20 22">D-alanylalanine synthetase</fullName>
    </alternativeName>
</protein>
<sequence>MMNIAVIFGGRSDEHEVSRSSAVNVIKGLDSDHYEITKIGITKEGRWYLTEANTDEIASGAWENRPDNKQACIPADPTVHGILVFDEEDRATAKRIDCIIPVLHGDNGEDGTVQGLFELAEIPYVGPGVKASANGMDKSFTKIIVGETDITQAKYCVIRKKDFEDEREGEIMNALSTNDGKLPLFVKPSSAGSSVGASKVEKKSELEEAIENAFKYDDKVLVEEMIVGREMEVAVLGNHNPKASCVGEILSAGEFYDYDAKYNNPESQTRVVDDIPMSKQKEIRNNAVEIFKAMDCRGLSRVDFFYTEDSRVVFNEINTLPGFTNISMYPKLWEAMGIDQPTLLDSLIKLAIEEHTYDEKY</sequence>
<dbReference type="AlphaFoldDB" id="A0A223AQM4"/>
<evidence type="ECO:0000256" key="22">
    <source>
        <dbReference type="HAMAP-Rule" id="MF_00047"/>
    </source>
</evidence>
<evidence type="ECO:0000256" key="15">
    <source>
        <dbReference type="ARBA" id="ARBA00023211"/>
    </source>
</evidence>
<dbReference type="GO" id="GO:0046872">
    <property type="term" value="F:metal ion binding"/>
    <property type="evidence" value="ECO:0007669"/>
    <property type="project" value="UniProtKB-KW"/>
</dbReference>
<evidence type="ECO:0000256" key="21">
    <source>
        <dbReference type="ARBA" id="ARBA00077154"/>
    </source>
</evidence>
<feature type="binding site" evidence="25">
    <location>
        <position position="303"/>
    </location>
    <ligand>
        <name>Mg(2+)</name>
        <dbReference type="ChEBI" id="CHEBI:18420"/>
        <label>1</label>
    </ligand>
</feature>
<evidence type="ECO:0000256" key="2">
    <source>
        <dbReference type="ARBA" id="ARBA00003921"/>
    </source>
</evidence>
<dbReference type="NCBIfam" id="NF002528">
    <property type="entry name" value="PRK01966.1-4"/>
    <property type="match status" value="1"/>
</dbReference>
<evidence type="ECO:0000256" key="26">
    <source>
        <dbReference type="PROSITE-ProRule" id="PRU00409"/>
    </source>
</evidence>
<comment type="cofactor">
    <cofactor evidence="1">
        <name>Mn(2+)</name>
        <dbReference type="ChEBI" id="CHEBI:29035"/>
    </cofactor>
</comment>
<dbReference type="InterPro" id="IPR000291">
    <property type="entry name" value="D-Ala_lig_Van_CS"/>
</dbReference>
<organism evidence="28 29">
    <name type="scientific">Mogibacterium pumilum</name>
    <dbReference type="NCBI Taxonomy" id="86332"/>
    <lineage>
        <taxon>Bacteria</taxon>
        <taxon>Bacillati</taxon>
        <taxon>Bacillota</taxon>
        <taxon>Clostridia</taxon>
        <taxon>Peptostreptococcales</taxon>
        <taxon>Anaerovoracaceae</taxon>
        <taxon>Mogibacterium</taxon>
    </lineage>
</organism>
<dbReference type="PROSITE" id="PS00844">
    <property type="entry name" value="DALA_DALA_LIGASE_2"/>
    <property type="match status" value="1"/>
</dbReference>
<keyword evidence="15 25" id="KW-0464">Manganese</keyword>
<dbReference type="UniPathway" id="UPA00219"/>
<keyword evidence="14 22" id="KW-0573">Peptidoglycan synthesis</keyword>
<evidence type="ECO:0000256" key="3">
    <source>
        <dbReference type="ARBA" id="ARBA00004496"/>
    </source>
</evidence>
<feature type="binding site" evidence="24">
    <location>
        <begin position="315"/>
        <end position="316"/>
    </location>
    <ligand>
        <name>ATP</name>
        <dbReference type="ChEBI" id="CHEBI:30616"/>
    </ligand>
</feature>
<dbReference type="SUPFAM" id="SSF52440">
    <property type="entry name" value="PreATP-grasp domain"/>
    <property type="match status" value="1"/>
</dbReference>
<feature type="binding site" evidence="24">
    <location>
        <position position="138"/>
    </location>
    <ligand>
        <name>ATP</name>
        <dbReference type="ChEBI" id="CHEBI:30616"/>
    </ligand>
</feature>
<dbReference type="NCBIfam" id="TIGR01205">
    <property type="entry name" value="D_ala_D_alaTIGR"/>
    <property type="match status" value="1"/>
</dbReference>
<dbReference type="GO" id="GO:0005829">
    <property type="term" value="C:cytosol"/>
    <property type="evidence" value="ECO:0007669"/>
    <property type="project" value="TreeGrafter"/>
</dbReference>
<evidence type="ECO:0000256" key="25">
    <source>
        <dbReference type="PIRSR" id="PIRSR039102-3"/>
    </source>
</evidence>
<dbReference type="InterPro" id="IPR011761">
    <property type="entry name" value="ATP-grasp"/>
</dbReference>
<gene>
    <name evidence="22" type="primary">ddl</name>
    <name evidence="28" type="ORF">AXF17_01490</name>
</gene>
<evidence type="ECO:0000256" key="4">
    <source>
        <dbReference type="ARBA" id="ARBA00004752"/>
    </source>
</evidence>
<evidence type="ECO:0000256" key="11">
    <source>
        <dbReference type="ARBA" id="ARBA00022840"/>
    </source>
</evidence>
<evidence type="ECO:0000313" key="29">
    <source>
        <dbReference type="Proteomes" id="UP000214689"/>
    </source>
</evidence>
<dbReference type="GO" id="GO:0008716">
    <property type="term" value="F:D-alanine-D-alanine ligase activity"/>
    <property type="evidence" value="ECO:0007669"/>
    <property type="project" value="UniProtKB-UniRule"/>
</dbReference>
<feature type="active site" evidence="23">
    <location>
        <position position="327"/>
    </location>
</feature>
<dbReference type="Gene3D" id="3.30.470.20">
    <property type="entry name" value="ATP-grasp fold, B domain"/>
    <property type="match status" value="1"/>
</dbReference>
<evidence type="ECO:0000256" key="18">
    <source>
        <dbReference type="ARBA" id="ARBA00060592"/>
    </source>
</evidence>
<dbReference type="FunFam" id="3.30.1490.20:FF:000007">
    <property type="entry name" value="D-alanine--D-alanine ligase"/>
    <property type="match status" value="1"/>
</dbReference>
<dbReference type="InterPro" id="IPR013815">
    <property type="entry name" value="ATP_grasp_subdomain_1"/>
</dbReference>
<comment type="pathway">
    <text evidence="18">Glycan biosynthesis.</text>
</comment>
<dbReference type="Gene3D" id="3.30.1490.20">
    <property type="entry name" value="ATP-grasp fold, A domain"/>
    <property type="match status" value="1"/>
</dbReference>
<evidence type="ECO:0000256" key="1">
    <source>
        <dbReference type="ARBA" id="ARBA00001936"/>
    </source>
</evidence>
<dbReference type="PIRSF" id="PIRSF039102">
    <property type="entry name" value="Ddl/VanB"/>
    <property type="match status" value="1"/>
</dbReference>
<dbReference type="Gene3D" id="3.40.50.20">
    <property type="match status" value="1"/>
</dbReference>
<reference evidence="29" key="1">
    <citation type="submission" date="2016-05" db="EMBL/GenBank/DDBJ databases">
        <authorList>
            <person name="Holder M.E."/>
            <person name="Ajami N.J."/>
            <person name="Petrosino J.F."/>
        </authorList>
    </citation>
    <scope>NUCLEOTIDE SEQUENCE [LARGE SCALE GENOMIC DNA]</scope>
    <source>
        <strain evidence="29">ATCC 700696</strain>
    </source>
</reference>
<feature type="binding site" evidence="25">
    <location>
        <position position="318"/>
    </location>
    <ligand>
        <name>Mg(2+)</name>
        <dbReference type="ChEBI" id="CHEBI:18420"/>
        <label>2</label>
    </ligand>
</feature>
<evidence type="ECO:0000256" key="24">
    <source>
        <dbReference type="PIRSR" id="PIRSR039102-2"/>
    </source>
</evidence>
<keyword evidence="10 24" id="KW-0547">Nucleotide-binding</keyword>
<dbReference type="HAMAP" id="MF_00047">
    <property type="entry name" value="Dala_Dala_lig"/>
    <property type="match status" value="1"/>
</dbReference>
<comment type="catalytic activity">
    <reaction evidence="17 22">
        <text>2 D-alanine + ATP = D-alanyl-D-alanine + ADP + phosphate + H(+)</text>
        <dbReference type="Rhea" id="RHEA:11224"/>
        <dbReference type="ChEBI" id="CHEBI:15378"/>
        <dbReference type="ChEBI" id="CHEBI:30616"/>
        <dbReference type="ChEBI" id="CHEBI:43474"/>
        <dbReference type="ChEBI" id="CHEBI:57416"/>
        <dbReference type="ChEBI" id="CHEBI:57822"/>
        <dbReference type="ChEBI" id="CHEBI:456216"/>
        <dbReference type="EC" id="6.3.2.4"/>
    </reaction>
</comment>
<dbReference type="EC" id="6.3.2.4" evidence="6 22"/>
<feature type="binding site" evidence="25">
    <location>
        <position position="316"/>
    </location>
    <ligand>
        <name>Mg(2+)</name>
        <dbReference type="ChEBI" id="CHEBI:18420"/>
        <label>1</label>
    </ligand>
</feature>
<dbReference type="GO" id="GO:0071555">
    <property type="term" value="P:cell wall organization"/>
    <property type="evidence" value="ECO:0007669"/>
    <property type="project" value="UniProtKB-KW"/>
</dbReference>
<keyword evidence="16 22" id="KW-0961">Cell wall biogenesis/degradation</keyword>
<evidence type="ECO:0000256" key="12">
    <source>
        <dbReference type="ARBA" id="ARBA00022842"/>
    </source>
</evidence>
<dbReference type="GO" id="GO:0009252">
    <property type="term" value="P:peptidoglycan biosynthetic process"/>
    <property type="evidence" value="ECO:0007669"/>
    <property type="project" value="UniProtKB-UniRule"/>
</dbReference>
<keyword evidence="29" id="KW-1185">Reference proteome</keyword>
<comment type="function">
    <text evidence="2 22">Cell wall formation.</text>
</comment>
<feature type="active site" evidence="23">
    <location>
        <position position="14"/>
    </location>
</feature>
<evidence type="ECO:0000256" key="23">
    <source>
        <dbReference type="PIRSR" id="PIRSR039102-1"/>
    </source>
</evidence>
<comment type="pathway">
    <text evidence="4 22">Cell wall biogenesis; peptidoglycan biosynthesis.</text>
</comment>
<evidence type="ECO:0000256" key="19">
    <source>
        <dbReference type="ARBA" id="ARBA00068427"/>
    </source>
</evidence>
<dbReference type="InterPro" id="IPR005905">
    <property type="entry name" value="D_ala_D_ala"/>
</dbReference>
<proteinExistence type="inferred from homology"/>
<dbReference type="NCBIfam" id="NF002378">
    <property type="entry name" value="PRK01372.1"/>
    <property type="match status" value="1"/>
</dbReference>
<dbReference type="InterPro" id="IPR011095">
    <property type="entry name" value="Dala_Dala_lig_C"/>
</dbReference>
<feature type="domain" description="ATP-grasp" evidence="27">
    <location>
        <begin position="142"/>
        <end position="349"/>
    </location>
</feature>
<evidence type="ECO:0000256" key="13">
    <source>
        <dbReference type="ARBA" id="ARBA00022960"/>
    </source>
</evidence>
<keyword evidence="7 22" id="KW-0963">Cytoplasm</keyword>
<dbReference type="FunFam" id="3.30.470.20:FF:000008">
    <property type="entry name" value="D-alanine--D-alanine ligase"/>
    <property type="match status" value="1"/>
</dbReference>
<dbReference type="InterPro" id="IPR016185">
    <property type="entry name" value="PreATP-grasp_dom_sf"/>
</dbReference>
<dbReference type="RefSeq" id="WP_094233493.1">
    <property type="nucleotide sequence ID" value="NZ_CP016199.1"/>
</dbReference>
<dbReference type="InterPro" id="IPR011127">
    <property type="entry name" value="Dala_Dala_lig_N"/>
</dbReference>
<keyword evidence="12 25" id="KW-0460">Magnesium</keyword>
<evidence type="ECO:0000256" key="14">
    <source>
        <dbReference type="ARBA" id="ARBA00022984"/>
    </source>
</evidence>
<evidence type="ECO:0000313" key="28">
    <source>
        <dbReference type="EMBL" id="ASS37274.1"/>
    </source>
</evidence>
<evidence type="ECO:0000256" key="7">
    <source>
        <dbReference type="ARBA" id="ARBA00022490"/>
    </source>
</evidence>
<evidence type="ECO:0000259" key="27">
    <source>
        <dbReference type="PROSITE" id="PS50975"/>
    </source>
</evidence>
<comment type="cofactor">
    <cofactor evidence="25">
        <name>Mg(2+)</name>
        <dbReference type="ChEBI" id="CHEBI:18420"/>
    </cofactor>
    <cofactor evidence="25">
        <name>Mn(2+)</name>
        <dbReference type="ChEBI" id="CHEBI:29035"/>
    </cofactor>
    <text evidence="25">Binds 2 magnesium or manganese ions per subunit.</text>
</comment>
<dbReference type="OrthoDB" id="9813261at2"/>
<feature type="binding site" evidence="25">
    <location>
        <position position="316"/>
    </location>
    <ligand>
        <name>Mg(2+)</name>
        <dbReference type="ChEBI" id="CHEBI:18420"/>
        <label>2</label>
    </ligand>
</feature>
<dbReference type="Proteomes" id="UP000214689">
    <property type="component" value="Chromosome"/>
</dbReference>
<evidence type="ECO:0000256" key="17">
    <source>
        <dbReference type="ARBA" id="ARBA00047614"/>
    </source>
</evidence>
<keyword evidence="9 25" id="KW-0479">Metal-binding</keyword>
<comment type="similarity">
    <text evidence="5 22">Belongs to the D-alanine--D-alanine ligase family.</text>
</comment>
<keyword evidence="11 26" id="KW-0067">ATP-binding</keyword>
<evidence type="ECO:0000256" key="8">
    <source>
        <dbReference type="ARBA" id="ARBA00022598"/>
    </source>
</evidence>
<name>A0A223AQM4_9FIRM</name>
<dbReference type="GO" id="GO:0008360">
    <property type="term" value="P:regulation of cell shape"/>
    <property type="evidence" value="ECO:0007669"/>
    <property type="project" value="UniProtKB-KW"/>
</dbReference>
<evidence type="ECO:0000256" key="5">
    <source>
        <dbReference type="ARBA" id="ARBA00010871"/>
    </source>
</evidence>
<comment type="subcellular location">
    <subcellularLocation>
        <location evidence="3 22">Cytoplasm</location>
    </subcellularLocation>
</comment>
<dbReference type="PROSITE" id="PS50975">
    <property type="entry name" value="ATP_GRASP"/>
    <property type="match status" value="1"/>
</dbReference>
<feature type="binding site" evidence="24">
    <location>
        <begin position="193"/>
        <end position="194"/>
    </location>
    <ligand>
        <name>ATP</name>
        <dbReference type="ChEBI" id="CHEBI:30616"/>
    </ligand>
</feature>
<evidence type="ECO:0000256" key="20">
    <source>
        <dbReference type="ARBA" id="ARBA00076288"/>
    </source>
</evidence>
<keyword evidence="8 22" id="KW-0436">Ligase</keyword>
<keyword evidence="13 22" id="KW-0133">Cell shape</keyword>
<feature type="binding site" evidence="24">
    <location>
        <begin position="223"/>
        <end position="230"/>
    </location>
    <ligand>
        <name>ATP</name>
        <dbReference type="ChEBI" id="CHEBI:30616"/>
    </ligand>
</feature>
<feature type="binding site" evidence="24">
    <location>
        <begin position="185"/>
        <end position="187"/>
    </location>
    <ligand>
        <name>ATP</name>
        <dbReference type="ChEBI" id="CHEBI:30616"/>
    </ligand>
</feature>
<dbReference type="PROSITE" id="PS00843">
    <property type="entry name" value="DALA_DALA_LIGASE_1"/>
    <property type="match status" value="1"/>
</dbReference>
<dbReference type="PANTHER" id="PTHR23132:SF25">
    <property type="entry name" value="D-ALANINE--D-ALANINE LIGASE A"/>
    <property type="match status" value="1"/>
</dbReference>
<dbReference type="PANTHER" id="PTHR23132">
    <property type="entry name" value="D-ALANINE--D-ALANINE LIGASE"/>
    <property type="match status" value="1"/>
</dbReference>
<feature type="active site" evidence="23">
    <location>
        <position position="193"/>
    </location>
</feature>
<dbReference type="Pfam" id="PF01820">
    <property type="entry name" value="Dala_Dala_lig_N"/>
    <property type="match status" value="1"/>
</dbReference>
<evidence type="ECO:0000256" key="16">
    <source>
        <dbReference type="ARBA" id="ARBA00023316"/>
    </source>
</evidence>
<dbReference type="EMBL" id="CP016199">
    <property type="protein sequence ID" value="ASS37274.1"/>
    <property type="molecule type" value="Genomic_DNA"/>
</dbReference>
<accession>A0A223AQM4</accession>
<dbReference type="Pfam" id="PF07478">
    <property type="entry name" value="Dala_Dala_lig_C"/>
    <property type="match status" value="1"/>
</dbReference>
<dbReference type="GO" id="GO:0005524">
    <property type="term" value="F:ATP binding"/>
    <property type="evidence" value="ECO:0007669"/>
    <property type="project" value="UniProtKB-UniRule"/>
</dbReference>
<dbReference type="SUPFAM" id="SSF56059">
    <property type="entry name" value="Glutathione synthetase ATP-binding domain-like"/>
    <property type="match status" value="1"/>
</dbReference>
<evidence type="ECO:0000256" key="9">
    <source>
        <dbReference type="ARBA" id="ARBA00022723"/>
    </source>
</evidence>
<evidence type="ECO:0000256" key="10">
    <source>
        <dbReference type="ARBA" id="ARBA00022741"/>
    </source>
</evidence>
<evidence type="ECO:0000256" key="6">
    <source>
        <dbReference type="ARBA" id="ARBA00012216"/>
    </source>
</evidence>